<feature type="coiled-coil region" evidence="1">
    <location>
        <begin position="150"/>
        <end position="186"/>
    </location>
</feature>
<keyword evidence="3" id="KW-1185">Reference proteome</keyword>
<evidence type="ECO:0000313" key="3">
    <source>
        <dbReference type="Proteomes" id="UP000216498"/>
    </source>
</evidence>
<evidence type="ECO:0000313" key="2">
    <source>
        <dbReference type="EMBL" id="OZU87122.1"/>
    </source>
</evidence>
<proteinExistence type="predicted"/>
<dbReference type="RefSeq" id="WP_094887313.1">
    <property type="nucleotide sequence ID" value="NZ_NPMS01000014.1"/>
</dbReference>
<evidence type="ECO:0000256" key="1">
    <source>
        <dbReference type="SAM" id="Coils"/>
    </source>
</evidence>
<gene>
    <name evidence="2" type="ORF">CIL03_18225</name>
</gene>
<organism evidence="2 3">
    <name type="scientific">Virgibacillus indicus</name>
    <dbReference type="NCBI Taxonomy" id="2024554"/>
    <lineage>
        <taxon>Bacteria</taxon>
        <taxon>Bacillati</taxon>
        <taxon>Bacillota</taxon>
        <taxon>Bacilli</taxon>
        <taxon>Bacillales</taxon>
        <taxon>Bacillaceae</taxon>
        <taxon>Virgibacillus</taxon>
    </lineage>
</organism>
<dbReference type="OrthoDB" id="2455196at2"/>
<name>A0A265N513_9BACI</name>
<reference evidence="2 3" key="1">
    <citation type="submission" date="2017-08" db="EMBL/GenBank/DDBJ databases">
        <title>Virgibacillus indicus sp. nov. and Virgibacillus profoundi sp. nov, two moderately halophilic bacteria isolated from marine sediment by using the Microfluidic Streak Plate.</title>
        <authorList>
            <person name="Xu B."/>
            <person name="Hu B."/>
            <person name="Wang J."/>
            <person name="Zhu Y."/>
            <person name="Huang L."/>
            <person name="Du W."/>
            <person name="Huang Y."/>
        </authorList>
    </citation>
    <scope>NUCLEOTIDE SEQUENCE [LARGE SCALE GENOMIC DNA]</scope>
    <source>
        <strain evidence="2 3">IO3-P2-C2</strain>
    </source>
</reference>
<dbReference type="EMBL" id="NPMS01000014">
    <property type="protein sequence ID" value="OZU87122.1"/>
    <property type="molecule type" value="Genomic_DNA"/>
</dbReference>
<protein>
    <recommendedName>
        <fullName evidence="4">DUF4030 domain-containing protein</fullName>
    </recommendedName>
</protein>
<comment type="caution">
    <text evidence="2">The sequence shown here is derived from an EMBL/GenBank/DDBJ whole genome shotgun (WGS) entry which is preliminary data.</text>
</comment>
<evidence type="ECO:0008006" key="4">
    <source>
        <dbReference type="Google" id="ProtNLM"/>
    </source>
</evidence>
<dbReference type="AlphaFoldDB" id="A0A265N513"/>
<keyword evidence="1" id="KW-0175">Coiled coil</keyword>
<dbReference type="Proteomes" id="UP000216498">
    <property type="component" value="Unassembled WGS sequence"/>
</dbReference>
<sequence>MKNKWKYPVKVEQMRFTEKNQQTVLNELDTPLQRNKSRKPIRNGLTAAAIVLLLLGGALFVPSIENVVAKIPYISQFIKQEEQRMNQMDSILDEVNAVAEENGMKLRDLRMDSKEMEVHLIGLSGNNESITEQIQSKLDEAGFTGYDVKVVAYEEEEQEIETERSKEEIEQDSRDSEALKAALKERLEAQGYELMFPVSVRINNVEGIYMNVIVPESEERLEQLKEIMKEEAKVYGDDYKLDVRQVQKIAREQEIRWQKTGAISNIGRALMEADNLHVNGFSYSFHPYPLEINVKTSLELDNPEAVEIAKEIHSEIDSFIQSDEETKTIRDDQYNVKVLSKDKKEIGVE</sequence>
<accession>A0A265N513</accession>